<evidence type="ECO:0000313" key="2">
    <source>
        <dbReference type="Proteomes" id="UP001054945"/>
    </source>
</evidence>
<accession>A0AAV4S4E3</accession>
<gene>
    <name evidence="1" type="ORF">CEXT_328651</name>
</gene>
<comment type="caution">
    <text evidence="1">The sequence shown here is derived from an EMBL/GenBank/DDBJ whole genome shotgun (WGS) entry which is preliminary data.</text>
</comment>
<dbReference type="AlphaFoldDB" id="A0AAV4S4E3"/>
<keyword evidence="2" id="KW-1185">Reference proteome</keyword>
<reference evidence="1 2" key="1">
    <citation type="submission" date="2021-06" db="EMBL/GenBank/DDBJ databases">
        <title>Caerostris extrusa draft genome.</title>
        <authorList>
            <person name="Kono N."/>
            <person name="Arakawa K."/>
        </authorList>
    </citation>
    <scope>NUCLEOTIDE SEQUENCE [LARGE SCALE GENOMIC DNA]</scope>
</reference>
<dbReference type="EMBL" id="BPLR01008808">
    <property type="protein sequence ID" value="GIY27365.1"/>
    <property type="molecule type" value="Genomic_DNA"/>
</dbReference>
<organism evidence="1 2">
    <name type="scientific">Caerostris extrusa</name>
    <name type="common">Bark spider</name>
    <name type="synonym">Caerostris bankana</name>
    <dbReference type="NCBI Taxonomy" id="172846"/>
    <lineage>
        <taxon>Eukaryota</taxon>
        <taxon>Metazoa</taxon>
        <taxon>Ecdysozoa</taxon>
        <taxon>Arthropoda</taxon>
        <taxon>Chelicerata</taxon>
        <taxon>Arachnida</taxon>
        <taxon>Araneae</taxon>
        <taxon>Araneomorphae</taxon>
        <taxon>Entelegynae</taxon>
        <taxon>Araneoidea</taxon>
        <taxon>Araneidae</taxon>
        <taxon>Caerostris</taxon>
    </lineage>
</organism>
<evidence type="ECO:0000313" key="1">
    <source>
        <dbReference type="EMBL" id="GIY27365.1"/>
    </source>
</evidence>
<sequence length="161" mass="18511">MFLVGTILASMHDNQSIGFSLQLIGHTYFLENRIWSGYLPICIAVHKFLNVQRASALDLAIPIRHYCRHKFPARDGRRFRCGKGGSSKRYRERGGGKNVIVGGMAGRNHILFHWAPGARYVAMRHPRWAHLRPFLGECFPEFRSYPFLFRKTTRFLEGGCS</sequence>
<name>A0AAV4S4E3_CAEEX</name>
<dbReference type="Proteomes" id="UP001054945">
    <property type="component" value="Unassembled WGS sequence"/>
</dbReference>
<protein>
    <submittedName>
        <fullName evidence="1">Uncharacterized protein</fullName>
    </submittedName>
</protein>
<proteinExistence type="predicted"/>